<dbReference type="Proteomes" id="UP000277671">
    <property type="component" value="Unassembled WGS sequence"/>
</dbReference>
<evidence type="ECO:0000313" key="3">
    <source>
        <dbReference type="EMBL" id="RKR90410.1"/>
    </source>
</evidence>
<name>A0A495JMY1_9ACTN</name>
<dbReference type="RefSeq" id="WP_121158682.1">
    <property type="nucleotide sequence ID" value="NZ_RBKT01000001.1"/>
</dbReference>
<feature type="transmembrane region" description="Helical" evidence="2">
    <location>
        <begin position="84"/>
        <end position="106"/>
    </location>
</feature>
<gene>
    <name evidence="3" type="ORF">BDK92_4782</name>
</gene>
<evidence type="ECO:0000256" key="2">
    <source>
        <dbReference type="SAM" id="Phobius"/>
    </source>
</evidence>
<sequence>MSSISSDRKLFLQVSGPIAKSGRADAEAATALLRELLSGTGITVTRAETTPTQAPGAPDPKADPTPAEEQHVHKGGETISLAELAITGAFSASTLAALTQIVIAFVRRGAARRIVLRDGARTLTIVDPSERTERAVARWLAGPDPEQPAEAPALPDQPAGTVTVPDRIAVPEPTVATEAAGAPETIAGPRTAHARRGVGSGVD</sequence>
<organism evidence="3 4">
    <name type="scientific">Micromonospora pisi</name>
    <dbReference type="NCBI Taxonomy" id="589240"/>
    <lineage>
        <taxon>Bacteria</taxon>
        <taxon>Bacillati</taxon>
        <taxon>Actinomycetota</taxon>
        <taxon>Actinomycetes</taxon>
        <taxon>Micromonosporales</taxon>
        <taxon>Micromonosporaceae</taxon>
        <taxon>Micromonospora</taxon>
    </lineage>
</organism>
<reference evidence="3 4" key="1">
    <citation type="submission" date="2018-10" db="EMBL/GenBank/DDBJ databases">
        <title>Sequencing the genomes of 1000 actinobacteria strains.</title>
        <authorList>
            <person name="Klenk H.-P."/>
        </authorList>
    </citation>
    <scope>NUCLEOTIDE SEQUENCE [LARGE SCALE GENOMIC DNA]</scope>
    <source>
        <strain evidence="3 4">DSM 45175</strain>
    </source>
</reference>
<keyword evidence="2" id="KW-0812">Transmembrane</keyword>
<comment type="caution">
    <text evidence="3">The sequence shown here is derived from an EMBL/GenBank/DDBJ whole genome shotgun (WGS) entry which is preliminary data.</text>
</comment>
<dbReference type="EMBL" id="RBKT01000001">
    <property type="protein sequence ID" value="RKR90410.1"/>
    <property type="molecule type" value="Genomic_DNA"/>
</dbReference>
<accession>A0A495JMY1</accession>
<evidence type="ECO:0000256" key="1">
    <source>
        <dbReference type="SAM" id="MobiDB-lite"/>
    </source>
</evidence>
<evidence type="ECO:0000313" key="4">
    <source>
        <dbReference type="Proteomes" id="UP000277671"/>
    </source>
</evidence>
<dbReference type="AlphaFoldDB" id="A0A495JMY1"/>
<keyword evidence="4" id="KW-1185">Reference proteome</keyword>
<keyword evidence="2" id="KW-1133">Transmembrane helix</keyword>
<feature type="compositionally biased region" description="Polar residues" evidence="1">
    <location>
        <begin position="43"/>
        <end position="53"/>
    </location>
</feature>
<proteinExistence type="predicted"/>
<feature type="region of interest" description="Disordered" evidence="1">
    <location>
        <begin position="143"/>
        <end position="203"/>
    </location>
</feature>
<dbReference type="OrthoDB" id="3378073at2"/>
<feature type="region of interest" description="Disordered" evidence="1">
    <location>
        <begin position="43"/>
        <end position="73"/>
    </location>
</feature>
<keyword evidence="2" id="KW-0472">Membrane</keyword>
<protein>
    <submittedName>
        <fullName evidence="3">Uncharacterized protein</fullName>
    </submittedName>
</protein>